<feature type="DNA-binding region" description="H-T-H motif" evidence="2">
    <location>
        <begin position="28"/>
        <end position="47"/>
    </location>
</feature>
<dbReference type="RefSeq" id="WP_327162798.1">
    <property type="nucleotide sequence ID" value="NZ_CP108062.1"/>
</dbReference>
<accession>A0ABZ1LB43</accession>
<proteinExistence type="predicted"/>
<dbReference type="PANTHER" id="PTHR30055">
    <property type="entry name" value="HTH-TYPE TRANSCRIPTIONAL REGULATOR RUTR"/>
    <property type="match status" value="1"/>
</dbReference>
<keyword evidence="5" id="KW-1185">Reference proteome</keyword>
<dbReference type="InterPro" id="IPR050109">
    <property type="entry name" value="HTH-type_TetR-like_transc_reg"/>
</dbReference>
<dbReference type="Proteomes" id="UP001622594">
    <property type="component" value="Chromosome"/>
</dbReference>
<evidence type="ECO:0000256" key="1">
    <source>
        <dbReference type="ARBA" id="ARBA00023125"/>
    </source>
</evidence>
<gene>
    <name evidence="4" type="ORF">OG814_21560</name>
</gene>
<evidence type="ECO:0000256" key="2">
    <source>
        <dbReference type="PROSITE-ProRule" id="PRU00335"/>
    </source>
</evidence>
<name>A0ABZ1LB43_9ACTN</name>
<evidence type="ECO:0000259" key="3">
    <source>
        <dbReference type="PROSITE" id="PS50977"/>
    </source>
</evidence>
<evidence type="ECO:0000313" key="5">
    <source>
        <dbReference type="Proteomes" id="UP001622594"/>
    </source>
</evidence>
<protein>
    <submittedName>
        <fullName evidence="4">TetR family transcriptional regulator</fullName>
    </submittedName>
</protein>
<feature type="domain" description="HTH tetR-type" evidence="3">
    <location>
        <begin position="5"/>
        <end position="65"/>
    </location>
</feature>
<dbReference type="PANTHER" id="PTHR30055:SF231">
    <property type="entry name" value="TRANSCRIPTIONAL REGULATORY PROTEIN (PROBABLY DEOR-FAMILY)-RELATED"/>
    <property type="match status" value="1"/>
</dbReference>
<dbReference type="Gene3D" id="1.10.357.10">
    <property type="entry name" value="Tetracycline Repressor, domain 2"/>
    <property type="match status" value="1"/>
</dbReference>
<sequence length="199" mass="20964">MAENANRRNLLRDAALEVLSAEGSRGLTHRAVDGAAGVPSGTAKNYFPTRDALLAAVAERCLELFRQAGTLPTGATGPTGREDFAALLRGLLAEATGPGRRRVLAYLELHGEASRKPWLGKVLAEISAMDFATMERLQRSAGFDVTPQRARVVTMAVHAAVVDLLAHPPGVPNGAGLDDLDAFVGGLLDVVYPRSPTDG</sequence>
<dbReference type="InterPro" id="IPR001647">
    <property type="entry name" value="HTH_TetR"/>
</dbReference>
<evidence type="ECO:0000313" key="4">
    <source>
        <dbReference type="EMBL" id="WTR71684.1"/>
    </source>
</evidence>
<dbReference type="InterPro" id="IPR009057">
    <property type="entry name" value="Homeodomain-like_sf"/>
</dbReference>
<dbReference type="SUPFAM" id="SSF46689">
    <property type="entry name" value="Homeodomain-like"/>
    <property type="match status" value="1"/>
</dbReference>
<dbReference type="Pfam" id="PF00440">
    <property type="entry name" value="TetR_N"/>
    <property type="match status" value="1"/>
</dbReference>
<keyword evidence="1 2" id="KW-0238">DNA-binding</keyword>
<dbReference type="EMBL" id="CP108188">
    <property type="protein sequence ID" value="WTR71684.1"/>
    <property type="molecule type" value="Genomic_DNA"/>
</dbReference>
<organism evidence="4 5">
    <name type="scientific">Streptomyces zaomyceticus</name>
    <dbReference type="NCBI Taxonomy" id="68286"/>
    <lineage>
        <taxon>Bacteria</taxon>
        <taxon>Bacillati</taxon>
        <taxon>Actinomycetota</taxon>
        <taxon>Actinomycetes</taxon>
        <taxon>Kitasatosporales</taxon>
        <taxon>Streptomycetaceae</taxon>
        <taxon>Streptomyces</taxon>
    </lineage>
</organism>
<dbReference type="Pfam" id="PF17940">
    <property type="entry name" value="TetR_C_31"/>
    <property type="match status" value="1"/>
</dbReference>
<reference evidence="4 5" key="1">
    <citation type="submission" date="2022-10" db="EMBL/GenBank/DDBJ databases">
        <title>The complete genomes of actinobacterial strains from the NBC collection.</title>
        <authorList>
            <person name="Joergensen T.S."/>
            <person name="Alvarez Arevalo M."/>
            <person name="Sterndorff E.B."/>
            <person name="Faurdal D."/>
            <person name="Vuksanovic O."/>
            <person name="Mourched A.-S."/>
            <person name="Charusanti P."/>
            <person name="Shaw S."/>
            <person name="Blin K."/>
            <person name="Weber T."/>
        </authorList>
    </citation>
    <scope>NUCLEOTIDE SEQUENCE [LARGE SCALE GENOMIC DNA]</scope>
    <source>
        <strain evidence="4 5">NBC_00123</strain>
    </source>
</reference>
<dbReference type="InterPro" id="IPR041583">
    <property type="entry name" value="TetR_C_31"/>
</dbReference>
<dbReference type="PROSITE" id="PS50977">
    <property type="entry name" value="HTH_TETR_2"/>
    <property type="match status" value="1"/>
</dbReference>